<sequence length="62" mass="7172">MFDRSRLPHFRNHTNSRLESNFGKLKLNLESSATMKECLEVLMRFQQRSQNGKSTGRNLGAC</sequence>
<evidence type="ECO:0000313" key="2">
    <source>
        <dbReference type="Proteomes" id="UP000709295"/>
    </source>
</evidence>
<reference evidence="1" key="1">
    <citation type="submission" date="2021-01" db="EMBL/GenBank/DDBJ databases">
        <title>Phytophthora aleatoria, a newly-described species from Pinus radiata is distinct from Phytophthora cactorum isolates based on comparative genomics.</title>
        <authorList>
            <person name="Mcdougal R."/>
            <person name="Panda P."/>
            <person name="Williams N."/>
            <person name="Studholme D.J."/>
        </authorList>
    </citation>
    <scope>NUCLEOTIDE SEQUENCE</scope>
    <source>
        <strain evidence="1">NZFS 4037</strain>
    </source>
</reference>
<gene>
    <name evidence="1" type="ORF">JG688_00014172</name>
</gene>
<organism evidence="1 2">
    <name type="scientific">Phytophthora aleatoria</name>
    <dbReference type="NCBI Taxonomy" id="2496075"/>
    <lineage>
        <taxon>Eukaryota</taxon>
        <taxon>Sar</taxon>
        <taxon>Stramenopiles</taxon>
        <taxon>Oomycota</taxon>
        <taxon>Peronosporomycetes</taxon>
        <taxon>Peronosporales</taxon>
        <taxon>Peronosporaceae</taxon>
        <taxon>Phytophthora</taxon>
    </lineage>
</organism>
<dbReference type="Proteomes" id="UP000709295">
    <property type="component" value="Unassembled WGS sequence"/>
</dbReference>
<dbReference type="EMBL" id="JAENGY010001307">
    <property type="protein sequence ID" value="KAG6950403.1"/>
    <property type="molecule type" value="Genomic_DNA"/>
</dbReference>
<name>A0A8J5LXQ9_9STRA</name>
<protein>
    <submittedName>
        <fullName evidence="1">Uncharacterized protein</fullName>
    </submittedName>
</protein>
<keyword evidence="2" id="KW-1185">Reference proteome</keyword>
<comment type="caution">
    <text evidence="1">The sequence shown here is derived from an EMBL/GenBank/DDBJ whole genome shotgun (WGS) entry which is preliminary data.</text>
</comment>
<proteinExistence type="predicted"/>
<accession>A0A8J5LXQ9</accession>
<evidence type="ECO:0000313" key="1">
    <source>
        <dbReference type="EMBL" id="KAG6950403.1"/>
    </source>
</evidence>
<dbReference type="AlphaFoldDB" id="A0A8J5LXQ9"/>